<dbReference type="AlphaFoldDB" id="A0AAN7VWL4"/>
<organism evidence="1 2">
    <name type="scientific">Elasticomyces elasticus</name>
    <dbReference type="NCBI Taxonomy" id="574655"/>
    <lineage>
        <taxon>Eukaryota</taxon>
        <taxon>Fungi</taxon>
        <taxon>Dikarya</taxon>
        <taxon>Ascomycota</taxon>
        <taxon>Pezizomycotina</taxon>
        <taxon>Dothideomycetes</taxon>
        <taxon>Dothideomycetidae</taxon>
        <taxon>Mycosphaerellales</taxon>
        <taxon>Teratosphaeriaceae</taxon>
        <taxon>Elasticomyces</taxon>
    </lineage>
</organism>
<evidence type="ECO:0000313" key="2">
    <source>
        <dbReference type="Proteomes" id="UP001310594"/>
    </source>
</evidence>
<evidence type="ECO:0000313" key="1">
    <source>
        <dbReference type="EMBL" id="KAK5706095.1"/>
    </source>
</evidence>
<sequence length="216" mass="22465">MSRKHSYDPGLTLTLNLAKHGLVIRIMAHRSPAPGRVATGAVRLLQTQIATAAPHDLASPTFDTPAATQHREHSTLVTPRHHDSAKSRHLSIPAPWLTAAATAEAEATTAMLHAAEDEVAQLPVATVQHAAMLEAATVATADHVAAIKEGTVATAVQAAATKAVIVAMADHAVATKAAFVDAVTASNVAEVEVTAVTEAAKWQCVDDDLLKKRGAL</sequence>
<protein>
    <submittedName>
        <fullName evidence="1">Uncharacterized protein</fullName>
    </submittedName>
</protein>
<dbReference type="Proteomes" id="UP001310594">
    <property type="component" value="Unassembled WGS sequence"/>
</dbReference>
<gene>
    <name evidence="1" type="ORF">LTR97_001081</name>
</gene>
<proteinExistence type="predicted"/>
<accession>A0AAN7VWL4</accession>
<name>A0AAN7VWL4_9PEZI</name>
<comment type="caution">
    <text evidence="1">The sequence shown here is derived from an EMBL/GenBank/DDBJ whole genome shotgun (WGS) entry which is preliminary data.</text>
</comment>
<dbReference type="EMBL" id="JAVRQU010000002">
    <property type="protein sequence ID" value="KAK5706095.1"/>
    <property type="molecule type" value="Genomic_DNA"/>
</dbReference>
<reference evidence="1" key="1">
    <citation type="submission" date="2023-08" db="EMBL/GenBank/DDBJ databases">
        <title>Black Yeasts Isolated from many extreme environments.</title>
        <authorList>
            <person name="Coleine C."/>
            <person name="Stajich J.E."/>
            <person name="Selbmann L."/>
        </authorList>
    </citation>
    <scope>NUCLEOTIDE SEQUENCE</scope>
    <source>
        <strain evidence="1">CCFEE 5810</strain>
    </source>
</reference>